<reference evidence="8 9" key="1">
    <citation type="submission" date="2019-11" db="EMBL/GenBank/DDBJ databases">
        <authorList>
            <person name="Jiao W.-B."/>
            <person name="Schneeberger K."/>
        </authorList>
    </citation>
    <scope>NUCLEOTIDE SEQUENCE [LARGE SCALE GENOMIC DNA]</scope>
    <source>
        <strain evidence="9">cv. An-1</strain>
    </source>
</reference>
<dbReference type="SMART" id="SM00774">
    <property type="entry name" value="WRKY"/>
    <property type="match status" value="1"/>
</dbReference>
<sequence length="244" mass="27705">MFSNIDHKAVAALLHGQGCANILKTVLDNCEISSVSTEPLINTILDSFSLALSSVNSPNRQPHHESSSRDMAGLVPQRSSKKKICGVKGLEIYRDDSPNPRLDDGFTWRKYGQKTIKTSLYQRCYYRCAYAKDQNCYATKRVQMIQDSPPVYRTTYLGQHTCKAFGVHDNTYGSEMINFDQVVSESVMRQLATIGEQAVLMEDEANHIMNQECDINDYLVDDEVFWGNEFPLFSSEDLMLFSKR</sequence>
<dbReference type="AlphaFoldDB" id="A0A654ELM6"/>
<keyword evidence="5" id="KW-0539">Nucleus</keyword>
<evidence type="ECO:0000256" key="6">
    <source>
        <dbReference type="SAM" id="MobiDB-lite"/>
    </source>
</evidence>
<dbReference type="GO" id="GO:0005634">
    <property type="term" value="C:nucleus"/>
    <property type="evidence" value="ECO:0007669"/>
    <property type="project" value="UniProtKB-SubCell"/>
</dbReference>
<name>A0A654ELM6_ARATH</name>
<dbReference type="InterPro" id="IPR036576">
    <property type="entry name" value="WRKY_dom_sf"/>
</dbReference>
<dbReference type="Proteomes" id="UP000426265">
    <property type="component" value="Unassembled WGS sequence"/>
</dbReference>
<dbReference type="InterPro" id="IPR003657">
    <property type="entry name" value="WRKY_dom"/>
</dbReference>
<evidence type="ECO:0000313" key="8">
    <source>
        <dbReference type="EMBL" id="VYS50203.1"/>
    </source>
</evidence>
<dbReference type="ExpressionAtlas" id="A0A654ELM6">
    <property type="expression patterns" value="baseline and differential"/>
</dbReference>
<evidence type="ECO:0000313" key="9">
    <source>
        <dbReference type="Proteomes" id="UP000426265"/>
    </source>
</evidence>
<evidence type="ECO:0000256" key="2">
    <source>
        <dbReference type="ARBA" id="ARBA00023015"/>
    </source>
</evidence>
<protein>
    <recommendedName>
        <fullName evidence="7">WRKY domain-containing protein</fullName>
    </recommendedName>
</protein>
<evidence type="ECO:0000256" key="4">
    <source>
        <dbReference type="ARBA" id="ARBA00023163"/>
    </source>
</evidence>
<dbReference type="InterPro" id="IPR044810">
    <property type="entry name" value="WRKY_plant"/>
</dbReference>
<dbReference type="GO" id="GO:0003700">
    <property type="term" value="F:DNA-binding transcription factor activity"/>
    <property type="evidence" value="ECO:0007669"/>
    <property type="project" value="InterPro"/>
</dbReference>
<gene>
    <name evidence="8" type="ORF">AN1_LOCUS5673</name>
</gene>
<dbReference type="SUPFAM" id="SSF118290">
    <property type="entry name" value="WRKY DNA-binding domain"/>
    <property type="match status" value="1"/>
</dbReference>
<feature type="domain" description="WRKY" evidence="7">
    <location>
        <begin position="97"/>
        <end position="165"/>
    </location>
</feature>
<organism evidence="8 9">
    <name type="scientific">Arabidopsis thaliana</name>
    <name type="common">Mouse-ear cress</name>
    <dbReference type="NCBI Taxonomy" id="3702"/>
    <lineage>
        <taxon>Eukaryota</taxon>
        <taxon>Viridiplantae</taxon>
        <taxon>Streptophyta</taxon>
        <taxon>Embryophyta</taxon>
        <taxon>Tracheophyta</taxon>
        <taxon>Spermatophyta</taxon>
        <taxon>Magnoliopsida</taxon>
        <taxon>eudicotyledons</taxon>
        <taxon>Gunneridae</taxon>
        <taxon>Pentapetalae</taxon>
        <taxon>rosids</taxon>
        <taxon>malvids</taxon>
        <taxon>Brassicales</taxon>
        <taxon>Brassicaceae</taxon>
        <taxon>Camelineae</taxon>
        <taxon>Arabidopsis</taxon>
    </lineage>
</organism>
<keyword evidence="3" id="KW-0238">DNA-binding</keyword>
<proteinExistence type="predicted"/>
<evidence type="ECO:0000256" key="5">
    <source>
        <dbReference type="ARBA" id="ARBA00023242"/>
    </source>
</evidence>
<evidence type="ECO:0000256" key="1">
    <source>
        <dbReference type="ARBA" id="ARBA00004123"/>
    </source>
</evidence>
<dbReference type="PANTHER" id="PTHR31282">
    <property type="entry name" value="WRKY TRANSCRIPTION FACTOR 21-RELATED"/>
    <property type="match status" value="1"/>
</dbReference>
<accession>A0A654ELM6</accession>
<keyword evidence="2" id="KW-0805">Transcription regulation</keyword>
<comment type="subcellular location">
    <subcellularLocation>
        <location evidence="1">Nucleus</location>
    </subcellularLocation>
</comment>
<feature type="region of interest" description="Disordered" evidence="6">
    <location>
        <begin position="56"/>
        <end position="80"/>
    </location>
</feature>
<dbReference type="Pfam" id="PF03106">
    <property type="entry name" value="WRKY"/>
    <property type="match status" value="1"/>
</dbReference>
<dbReference type="GO" id="GO:0043565">
    <property type="term" value="F:sequence-specific DNA binding"/>
    <property type="evidence" value="ECO:0007669"/>
    <property type="project" value="InterPro"/>
</dbReference>
<evidence type="ECO:0000259" key="7">
    <source>
        <dbReference type="PROSITE" id="PS50811"/>
    </source>
</evidence>
<dbReference type="EMBL" id="CACRSJ010000104">
    <property type="protein sequence ID" value="VYS50203.1"/>
    <property type="molecule type" value="Genomic_DNA"/>
</dbReference>
<dbReference type="Gene3D" id="2.20.25.80">
    <property type="entry name" value="WRKY domain"/>
    <property type="match status" value="1"/>
</dbReference>
<dbReference type="PROSITE" id="PS50811">
    <property type="entry name" value="WRKY"/>
    <property type="match status" value="1"/>
</dbReference>
<evidence type="ECO:0000256" key="3">
    <source>
        <dbReference type="ARBA" id="ARBA00023125"/>
    </source>
</evidence>
<keyword evidence="4" id="KW-0804">Transcription</keyword>